<reference evidence="18 19" key="1">
    <citation type="journal article" date="2016" name="Nat. Commun.">
        <title>Thousands of microbial genomes shed light on interconnected biogeochemical processes in an aquifer system.</title>
        <authorList>
            <person name="Anantharaman K."/>
            <person name="Brown C.T."/>
            <person name="Hug L.A."/>
            <person name="Sharon I."/>
            <person name="Castelle C.J."/>
            <person name="Probst A.J."/>
            <person name="Thomas B.C."/>
            <person name="Singh A."/>
            <person name="Wilkins M.J."/>
            <person name="Karaoz U."/>
            <person name="Brodie E.L."/>
            <person name="Williams K.H."/>
            <person name="Hubbard S.S."/>
            <person name="Banfield J.F."/>
        </authorList>
    </citation>
    <scope>NUCLEOTIDE SEQUENCE [LARGE SCALE GENOMIC DNA]</scope>
</reference>
<evidence type="ECO:0000256" key="11">
    <source>
        <dbReference type="ARBA" id="ARBA00022881"/>
    </source>
</evidence>
<dbReference type="InterPro" id="IPR041552">
    <property type="entry name" value="UvrA_DNA-bd"/>
</dbReference>
<dbReference type="GO" id="GO:0003677">
    <property type="term" value="F:DNA binding"/>
    <property type="evidence" value="ECO:0007669"/>
    <property type="project" value="UniProtKB-KW"/>
</dbReference>
<dbReference type="GO" id="GO:0016887">
    <property type="term" value="F:ATP hydrolysis activity"/>
    <property type="evidence" value="ECO:0007669"/>
    <property type="project" value="InterPro"/>
</dbReference>
<dbReference type="GO" id="GO:0009380">
    <property type="term" value="C:excinuclease repair complex"/>
    <property type="evidence" value="ECO:0007669"/>
    <property type="project" value="InterPro"/>
</dbReference>
<keyword evidence="2" id="KW-0963">Cytoplasm</keyword>
<evidence type="ECO:0000256" key="15">
    <source>
        <dbReference type="ARBA" id="ARBA00039316"/>
    </source>
</evidence>
<dbReference type="Gene3D" id="1.10.8.280">
    <property type="entry name" value="ABC transporter ATPase domain-like"/>
    <property type="match status" value="1"/>
</dbReference>
<dbReference type="SUPFAM" id="SSF52540">
    <property type="entry name" value="P-loop containing nucleoside triphosphate hydrolases"/>
    <property type="match status" value="2"/>
</dbReference>
<dbReference type="Proteomes" id="UP000177907">
    <property type="component" value="Unassembled WGS sequence"/>
</dbReference>
<dbReference type="NCBIfam" id="TIGR00630">
    <property type="entry name" value="uvra"/>
    <property type="match status" value="1"/>
</dbReference>
<dbReference type="PANTHER" id="PTHR43152:SF1">
    <property type="entry name" value="UVRA PROTEIN"/>
    <property type="match status" value="1"/>
</dbReference>
<dbReference type="GO" id="GO:0008270">
    <property type="term" value="F:zinc ion binding"/>
    <property type="evidence" value="ECO:0007669"/>
    <property type="project" value="UniProtKB-KW"/>
</dbReference>
<comment type="similarity">
    <text evidence="14">Belongs to the ABC transporter superfamily. UvrA family.</text>
</comment>
<dbReference type="InterPro" id="IPR017871">
    <property type="entry name" value="ABC_transporter-like_CS"/>
</dbReference>
<keyword evidence="13" id="KW-0234">DNA repair</keyword>
<evidence type="ECO:0000313" key="18">
    <source>
        <dbReference type="EMBL" id="OGH88320.1"/>
    </source>
</evidence>
<dbReference type="GO" id="GO:0005737">
    <property type="term" value="C:cytoplasm"/>
    <property type="evidence" value="ECO:0007669"/>
    <property type="project" value="UniProtKB-SubCell"/>
</dbReference>
<evidence type="ECO:0000313" key="19">
    <source>
        <dbReference type="Proteomes" id="UP000177907"/>
    </source>
</evidence>
<keyword evidence="5" id="KW-0547">Nucleotide-binding</keyword>
<dbReference type="InterPro" id="IPR041102">
    <property type="entry name" value="UvrA_inter"/>
</dbReference>
<dbReference type="GO" id="GO:0006289">
    <property type="term" value="P:nucleotide-excision repair"/>
    <property type="evidence" value="ECO:0007669"/>
    <property type="project" value="InterPro"/>
</dbReference>
<evidence type="ECO:0000259" key="17">
    <source>
        <dbReference type="PROSITE" id="PS50893"/>
    </source>
</evidence>
<feature type="domain" description="ABC transporter" evidence="17">
    <location>
        <begin position="598"/>
        <end position="921"/>
    </location>
</feature>
<dbReference type="Gene3D" id="3.40.50.300">
    <property type="entry name" value="P-loop containing nucleotide triphosphate hydrolases"/>
    <property type="match status" value="2"/>
</dbReference>
<evidence type="ECO:0000256" key="7">
    <source>
        <dbReference type="ARBA" id="ARBA00022769"/>
    </source>
</evidence>
<dbReference type="NCBIfam" id="NF001503">
    <property type="entry name" value="PRK00349.1"/>
    <property type="match status" value="1"/>
</dbReference>
<sequence length="926" mass="101418">MKEEITIKGARVHNLKNVNIKIPKNKLVVVTGLSGSGKSSLAFDTIYAEGQRRYAESLSSYARQFMGVRDKPDVDKIDGLSPTIAIDQKVFAQNPRSTVGTATEIYDYLRLLYASAGEMHCPDCGLKTKSATVGEIGATVRRYARAGAVVVLAPLIDSDKIDKKVLLERIERSGLEEVSVNDKIIKCREFANYDFVAGRRYQVAVVAGKIEDIKKQSPVTAVETALELGNGVMQLLSGKEKITLSTSGLCPRCGKIYPLLSVRNFSFNSPYGACSRCTGLGITMEVDDALIVPNPRLTLGQGAVQPWTRITGNQVYYQKLLVAAALAEDFSLDTPFIELPEKTRKLILTGVGAHEYIVDGKKITFVGVRADLRARHLETGSDYVRREIEQYMRELICPDCQGRRLRRESLAVKIDGKNIATIAALSLDDSFAVLSKIKIERLPASDQLRTELLARLDNLRKVGLGYLSLDRSLTTLSGGEITRVRLGSQLSSGLSGVIYILDEPSVGLHPRDNEQLIATLRYLRDLGNSVIVVEHDAAMMRAADYLIDVGPGAGVYGGKIMAEGEFLKVKNNPDSLTGQYLSGKVKVVEKATPRFCGKNCSRLTVVGAKAFNLKNITVSFPLERLVCVTGVSGSGKSSLVVETLSRALLKKFYRAKDQPGEHRELKGAEKINKVISIDQSPIGRTPRSNPATYTGIFVLIRDLFASLQESRLRGYDAGMFSFNVKGGGRCENCSGDGYIRIPMQFLADVFVECAECNGARYNQEAMEIHYKDKNIAAVLDMTAEEAYKFFVDNRPLAEKLDVLRAVGLGYIKLGQSATTLSGGEAQRIKLATELSRPSTGNTLYILDEPTTGLHFEDVKHLLAVLERLVDKGNSVLVIEHNTDVIKASDWVIELGPEGGEKGGYLSAEGTPVDIAKNKKSWTGRYL</sequence>
<evidence type="ECO:0000256" key="4">
    <source>
        <dbReference type="ARBA" id="ARBA00022737"/>
    </source>
</evidence>
<evidence type="ECO:0000256" key="9">
    <source>
        <dbReference type="ARBA" id="ARBA00022833"/>
    </source>
</evidence>
<dbReference type="InterPro" id="IPR013815">
    <property type="entry name" value="ATP_grasp_subdomain_1"/>
</dbReference>
<evidence type="ECO:0000256" key="1">
    <source>
        <dbReference type="ARBA" id="ARBA00004496"/>
    </source>
</evidence>
<keyword evidence="7" id="KW-0228">DNA excision</keyword>
<dbReference type="InterPro" id="IPR003439">
    <property type="entry name" value="ABC_transporter-like_ATP-bd"/>
</dbReference>
<dbReference type="Gene3D" id="1.20.1580.10">
    <property type="entry name" value="ABC transporter ATPase like domain"/>
    <property type="match status" value="2"/>
</dbReference>
<keyword evidence="4" id="KW-0677">Repeat</keyword>
<comment type="caution">
    <text evidence="18">The sequence shown here is derived from an EMBL/GenBank/DDBJ whole genome shotgun (WGS) entry which is preliminary data.</text>
</comment>
<dbReference type="PROSITE" id="PS50893">
    <property type="entry name" value="ABC_TRANSPORTER_2"/>
    <property type="match status" value="1"/>
</dbReference>
<dbReference type="Pfam" id="PF17755">
    <property type="entry name" value="UvrA_DNA-bind"/>
    <property type="match status" value="1"/>
</dbReference>
<evidence type="ECO:0000256" key="6">
    <source>
        <dbReference type="ARBA" id="ARBA00022763"/>
    </source>
</evidence>
<dbReference type="Pfam" id="PF17760">
    <property type="entry name" value="UvrA_inter"/>
    <property type="match status" value="1"/>
</dbReference>
<evidence type="ECO:0000256" key="16">
    <source>
        <dbReference type="ARBA" id="ARBA00042156"/>
    </source>
</evidence>
<keyword evidence="11" id="KW-0267">Excision nuclease</keyword>
<evidence type="ECO:0000256" key="3">
    <source>
        <dbReference type="ARBA" id="ARBA00022723"/>
    </source>
</evidence>
<dbReference type="GO" id="GO:0005524">
    <property type="term" value="F:ATP binding"/>
    <property type="evidence" value="ECO:0007669"/>
    <property type="project" value="UniProtKB-KW"/>
</dbReference>
<evidence type="ECO:0000256" key="14">
    <source>
        <dbReference type="ARBA" id="ARBA00038000"/>
    </source>
</evidence>
<keyword evidence="3" id="KW-0479">Metal-binding</keyword>
<protein>
    <recommendedName>
        <fullName evidence="15">UvrABC system protein A</fullName>
    </recommendedName>
    <alternativeName>
        <fullName evidence="16">Excinuclease ABC subunit A</fullName>
    </alternativeName>
</protein>
<keyword evidence="9" id="KW-0862">Zinc</keyword>
<keyword evidence="10" id="KW-0067">ATP-binding</keyword>
<dbReference type="EMBL" id="MFQZ01000003">
    <property type="protein sequence ID" value="OGH88320.1"/>
    <property type="molecule type" value="Genomic_DNA"/>
</dbReference>
<dbReference type="InterPro" id="IPR004602">
    <property type="entry name" value="UvrA"/>
</dbReference>
<evidence type="ECO:0000256" key="8">
    <source>
        <dbReference type="ARBA" id="ARBA00022771"/>
    </source>
</evidence>
<comment type="subcellular location">
    <subcellularLocation>
        <location evidence="1">Cytoplasm</location>
    </subcellularLocation>
</comment>
<dbReference type="PANTHER" id="PTHR43152">
    <property type="entry name" value="UVRABC SYSTEM PROTEIN A"/>
    <property type="match status" value="1"/>
</dbReference>
<dbReference type="AlphaFoldDB" id="A0A1F6NWX7"/>
<keyword evidence="12" id="KW-0238">DNA-binding</keyword>
<dbReference type="PROSITE" id="PS00211">
    <property type="entry name" value="ABC_TRANSPORTER_1"/>
    <property type="match status" value="2"/>
</dbReference>
<dbReference type="InterPro" id="IPR027417">
    <property type="entry name" value="P-loop_NTPase"/>
</dbReference>
<dbReference type="STRING" id="1798704.A3J93_04665"/>
<keyword evidence="6" id="KW-0227">DNA damage</keyword>
<evidence type="ECO:0000256" key="12">
    <source>
        <dbReference type="ARBA" id="ARBA00023125"/>
    </source>
</evidence>
<evidence type="ECO:0000256" key="13">
    <source>
        <dbReference type="ARBA" id="ARBA00023204"/>
    </source>
</evidence>
<dbReference type="Gene3D" id="3.30.1490.20">
    <property type="entry name" value="ATP-grasp fold, A domain"/>
    <property type="match status" value="1"/>
</dbReference>
<organism evidence="18 19">
    <name type="scientific">Candidatus Magasanikbacteria bacterium RIFOXYC2_FULL_42_28</name>
    <dbReference type="NCBI Taxonomy" id="1798704"/>
    <lineage>
        <taxon>Bacteria</taxon>
        <taxon>Candidatus Magasanikiibacteriota</taxon>
    </lineage>
</organism>
<dbReference type="CDD" id="cd03271">
    <property type="entry name" value="ABC_UvrA_II"/>
    <property type="match status" value="1"/>
</dbReference>
<accession>A0A1F6NWX7</accession>
<name>A0A1F6NWX7_9BACT</name>
<keyword evidence="8" id="KW-0863">Zinc-finger</keyword>
<evidence type="ECO:0000256" key="5">
    <source>
        <dbReference type="ARBA" id="ARBA00022741"/>
    </source>
</evidence>
<dbReference type="GO" id="GO:0004518">
    <property type="term" value="F:nuclease activity"/>
    <property type="evidence" value="ECO:0007669"/>
    <property type="project" value="UniProtKB-KW"/>
</dbReference>
<evidence type="ECO:0000256" key="10">
    <source>
        <dbReference type="ARBA" id="ARBA00022840"/>
    </source>
</evidence>
<proteinExistence type="inferred from homology"/>
<evidence type="ECO:0000256" key="2">
    <source>
        <dbReference type="ARBA" id="ARBA00022490"/>
    </source>
</evidence>
<gene>
    <name evidence="18" type="ORF">A3J93_04665</name>
</gene>